<keyword evidence="1" id="KW-0472">Membrane</keyword>
<feature type="transmembrane region" description="Helical" evidence="1">
    <location>
        <begin position="16"/>
        <end position="34"/>
    </location>
</feature>
<comment type="caution">
    <text evidence="2">The sequence shown here is derived from an EMBL/GenBank/DDBJ whole genome shotgun (WGS) entry which is preliminary data.</text>
</comment>
<evidence type="ECO:0000313" key="2">
    <source>
        <dbReference type="EMBL" id="MFC0581432.1"/>
    </source>
</evidence>
<protein>
    <submittedName>
        <fullName evidence="2">Uncharacterized protein</fullName>
    </submittedName>
</protein>
<dbReference type="RefSeq" id="WP_377458123.1">
    <property type="nucleotide sequence ID" value="NZ_JBHLUB010000004.1"/>
</dbReference>
<dbReference type="EMBL" id="JBHLUB010000004">
    <property type="protein sequence ID" value="MFC0581432.1"/>
    <property type="molecule type" value="Genomic_DNA"/>
</dbReference>
<evidence type="ECO:0000256" key="1">
    <source>
        <dbReference type="SAM" id="Phobius"/>
    </source>
</evidence>
<accession>A0ABV6PAL0</accession>
<dbReference type="Proteomes" id="UP001589862">
    <property type="component" value="Unassembled WGS sequence"/>
</dbReference>
<keyword evidence="1" id="KW-0812">Transmembrane</keyword>
<sequence length="134" mass="14820">MSISAPRRTPHRKRGLLISAAILTVMLIVGAWYISGGFGNTESSILRDTLANNGSLDPQENTNELCSDILCVEGWSTSSGNFLRFDSQGAAEQHATYLGDEGRRWKNIVLDMSGKNLSFDQKVIDILFSQHDWS</sequence>
<keyword evidence="3" id="KW-1185">Reference proteome</keyword>
<keyword evidence="1" id="KW-1133">Transmembrane helix</keyword>
<evidence type="ECO:0000313" key="3">
    <source>
        <dbReference type="Proteomes" id="UP001589862"/>
    </source>
</evidence>
<gene>
    <name evidence="2" type="ORF">ACFFFR_03365</name>
</gene>
<reference evidence="2 3" key="1">
    <citation type="submission" date="2024-09" db="EMBL/GenBank/DDBJ databases">
        <authorList>
            <person name="Sun Q."/>
            <person name="Mori K."/>
        </authorList>
    </citation>
    <scope>NUCLEOTIDE SEQUENCE [LARGE SCALE GENOMIC DNA]</scope>
    <source>
        <strain evidence="2 3">NCAIM B.02604</strain>
    </source>
</reference>
<proteinExistence type="predicted"/>
<name>A0ABV6PAL0_9MICC</name>
<organism evidence="2 3">
    <name type="scientific">Micrococcoides hystricis</name>
    <dbReference type="NCBI Taxonomy" id="1572761"/>
    <lineage>
        <taxon>Bacteria</taxon>
        <taxon>Bacillati</taxon>
        <taxon>Actinomycetota</taxon>
        <taxon>Actinomycetes</taxon>
        <taxon>Micrococcales</taxon>
        <taxon>Micrococcaceae</taxon>
        <taxon>Micrococcoides</taxon>
    </lineage>
</organism>